<feature type="region of interest" description="Disordered" evidence="4">
    <location>
        <begin position="919"/>
        <end position="940"/>
    </location>
</feature>
<dbReference type="SUPFAM" id="SSF48371">
    <property type="entry name" value="ARM repeat"/>
    <property type="match status" value="1"/>
</dbReference>
<evidence type="ECO:0000256" key="1">
    <source>
        <dbReference type="ARBA" id="ARBA00022737"/>
    </source>
</evidence>
<dbReference type="InterPro" id="IPR011989">
    <property type="entry name" value="ARM-like"/>
</dbReference>
<dbReference type="SMART" id="SM00248">
    <property type="entry name" value="ANK"/>
    <property type="match status" value="2"/>
</dbReference>
<dbReference type="PANTHER" id="PTHR24123:SF33">
    <property type="entry name" value="PROTEIN HOS4"/>
    <property type="match status" value="1"/>
</dbReference>
<sequence>MAAGDIVEGMASAARANHVPFVHKETVDALSAKRERAKSGQETAGDKKPAACTMQQKGARADVEREVQSALAALQSAGVAAQTFGAEVLYALASSGDKDRRDMLIQQRALSVVCGRVASGKLQSREAAATKLDVLVRIARLLAYEQTAGCAVDVVAALVDYGPGERSVGRACCLALCQAGAAQPLLKLITGEPHQPSSIKAMEVVRKIASAGPRQLALLREAHCLESCINLVKHAPLDSQAANMAVTLLREFAEWDVPSRAAIIKLGGHIELLRALHAAEFEDLAIMHDIAEALGKLSEGDFPDNSSTGGKKLLHWAAQLGDSDLVRKLLDDNPVSDLLDLRGNGPLHLAVLNNHKDIVKDLLEHNADVLACNSQGKWSLDMASPKSDVWSMLYKEVQWRSFLEQPRPCHIILEGWEGPGQCSFSPILAILSLQSSAGGKAKPGEFSLHRFLRVRTGSKGTAGKMLPCQLRMPHTTSIRVVGDTAIEVNFMATDAILGHCIPAASADGRCLVQQLLITLTQPSDAQELHMALTVMQQRAHPEILEFARLLQAHLDLYERQKADQLEARLQLHAISQELLEAEDAGEVRQLHAKLGTLVEQVQSGRDAVLVSHRAVLDYADSSIARLGTLRVECEKREGRAGDESWQALGERALASLQTVRAYRERALQAAYCGLLPPPPCQLDGQTHNGGGLLDLDDQRLLRALMSGDSSPAARRPHDLQVQTDLELVQALRSLREECVKLMSGPKKLKAAPKPKAARPQKKLPQPESALPAIGPPSTPDKLTRAAAAAGQRSCTTPVPLSSGPKCAQPSRARTVQPIVLADRFRNAFEAAPTSGNSARTEEPLMTPRASGVQKRDGSRAKSKVKLAGAGVTGSRMEVDGGALTSDDNLSMTGLVDSPADSCSDDEAMTHRLVSVHSGILPEASGGSGSEDSDSSAAHRRQAHKFIAAAHMLAAPAMQARSDSPAKTEHEGRSVVDCSAQQAADAEEDARSREDLSDSDESEASLGAPLGSAGGSRLPSLALSESEEKSFNARHLPEDNVVESRRSGSFTFAPVSGRGSGVAAFAARRRATSSEPCEALSFPRLDSTRPSPLRHQSSMPAAEVMSPPAERLLESGLSSGDWAGHAAHDDLTQAWAESLKASPGSTDGMQELIALLGTDEWALGTAAQKAAQDAISSSVQVAGDAVKELPTWAGPDVIIAATMSKLDVIVAAASAQFADAIETGVARAAAMASSMSADALSSRLAERKRAAAGSQAPLLGLPAAAPGSPRPPIDADGAMTPGDRSCGQPAS</sequence>
<evidence type="ECO:0000313" key="6">
    <source>
        <dbReference type="Proteomes" id="UP001491310"/>
    </source>
</evidence>
<feature type="compositionally biased region" description="Low complexity" evidence="4">
    <location>
        <begin position="1003"/>
        <end position="1017"/>
    </location>
</feature>
<keyword evidence="2 3" id="KW-0040">ANK repeat</keyword>
<feature type="region of interest" description="Disordered" evidence="4">
    <location>
        <begin position="832"/>
        <end position="903"/>
    </location>
</feature>
<proteinExistence type="predicted"/>
<keyword evidence="6" id="KW-1185">Reference proteome</keyword>
<evidence type="ECO:0000256" key="2">
    <source>
        <dbReference type="ARBA" id="ARBA00023043"/>
    </source>
</evidence>
<evidence type="ECO:0008006" key="7">
    <source>
        <dbReference type="Google" id="ProtNLM"/>
    </source>
</evidence>
<gene>
    <name evidence="5" type="ORF">WJX75_006158</name>
</gene>
<dbReference type="InterPro" id="IPR016024">
    <property type="entry name" value="ARM-type_fold"/>
</dbReference>
<dbReference type="InterPro" id="IPR051165">
    <property type="entry name" value="Multifunctional_ANK_Repeat"/>
</dbReference>
<feature type="region of interest" description="Disordered" evidence="4">
    <location>
        <begin position="955"/>
        <end position="1036"/>
    </location>
</feature>
<feature type="region of interest" description="Disordered" evidence="4">
    <location>
        <begin position="746"/>
        <end position="809"/>
    </location>
</feature>
<dbReference type="PROSITE" id="PS50088">
    <property type="entry name" value="ANK_REPEAT"/>
    <property type="match status" value="1"/>
</dbReference>
<feature type="region of interest" description="Disordered" evidence="4">
    <location>
        <begin position="1245"/>
        <end position="1290"/>
    </location>
</feature>
<dbReference type="Pfam" id="PF12796">
    <property type="entry name" value="Ank_2"/>
    <property type="match status" value="1"/>
</dbReference>
<dbReference type="Proteomes" id="UP001491310">
    <property type="component" value="Unassembled WGS sequence"/>
</dbReference>
<feature type="compositionally biased region" description="Basic residues" evidence="4">
    <location>
        <begin position="746"/>
        <end position="761"/>
    </location>
</feature>
<dbReference type="SUPFAM" id="SSF48403">
    <property type="entry name" value="Ankyrin repeat"/>
    <property type="match status" value="1"/>
</dbReference>
<name>A0ABR2YGZ5_9CHLO</name>
<dbReference type="Gene3D" id="1.25.40.20">
    <property type="entry name" value="Ankyrin repeat-containing domain"/>
    <property type="match status" value="1"/>
</dbReference>
<comment type="caution">
    <text evidence="5">The sequence shown here is derived from an EMBL/GenBank/DDBJ whole genome shotgun (WGS) entry which is preliminary data.</text>
</comment>
<accession>A0ABR2YGZ5</accession>
<feature type="compositionally biased region" description="Basic and acidic residues" evidence="4">
    <location>
        <begin position="1025"/>
        <end position="1036"/>
    </location>
</feature>
<feature type="compositionally biased region" description="Basic and acidic residues" evidence="4">
    <location>
        <begin position="963"/>
        <end position="973"/>
    </location>
</feature>
<reference evidence="5 6" key="1">
    <citation type="journal article" date="2024" name="Nat. Commun.">
        <title>Phylogenomics reveals the evolutionary origins of lichenization in chlorophyte algae.</title>
        <authorList>
            <person name="Puginier C."/>
            <person name="Libourel C."/>
            <person name="Otte J."/>
            <person name="Skaloud P."/>
            <person name="Haon M."/>
            <person name="Grisel S."/>
            <person name="Petersen M."/>
            <person name="Berrin J.G."/>
            <person name="Delaux P.M."/>
            <person name="Dal Grande F."/>
            <person name="Keller J."/>
        </authorList>
    </citation>
    <scope>NUCLEOTIDE SEQUENCE [LARGE SCALE GENOMIC DNA]</scope>
    <source>
        <strain evidence="5 6">SAG 216-7</strain>
    </source>
</reference>
<protein>
    <recommendedName>
        <fullName evidence="7">Ankyrin</fullName>
    </recommendedName>
</protein>
<dbReference type="EMBL" id="JALJOT010000012">
    <property type="protein sequence ID" value="KAK9904945.1"/>
    <property type="molecule type" value="Genomic_DNA"/>
</dbReference>
<dbReference type="PANTHER" id="PTHR24123">
    <property type="entry name" value="ANKYRIN REPEAT-CONTAINING"/>
    <property type="match status" value="1"/>
</dbReference>
<organism evidence="5 6">
    <name type="scientific">Coccomyxa subellipsoidea</name>
    <dbReference type="NCBI Taxonomy" id="248742"/>
    <lineage>
        <taxon>Eukaryota</taxon>
        <taxon>Viridiplantae</taxon>
        <taxon>Chlorophyta</taxon>
        <taxon>core chlorophytes</taxon>
        <taxon>Trebouxiophyceae</taxon>
        <taxon>Trebouxiophyceae incertae sedis</taxon>
        <taxon>Coccomyxaceae</taxon>
        <taxon>Coccomyxa</taxon>
    </lineage>
</organism>
<dbReference type="InterPro" id="IPR036770">
    <property type="entry name" value="Ankyrin_rpt-contain_sf"/>
</dbReference>
<evidence type="ECO:0000313" key="5">
    <source>
        <dbReference type="EMBL" id="KAK9904945.1"/>
    </source>
</evidence>
<feature type="compositionally biased region" description="Low complexity" evidence="4">
    <location>
        <begin position="1250"/>
        <end position="1266"/>
    </location>
</feature>
<evidence type="ECO:0000256" key="3">
    <source>
        <dbReference type="PROSITE-ProRule" id="PRU00023"/>
    </source>
</evidence>
<keyword evidence="1" id="KW-0677">Repeat</keyword>
<feature type="compositionally biased region" description="Polar residues" evidence="4">
    <location>
        <begin position="1087"/>
        <end position="1098"/>
    </location>
</feature>
<feature type="region of interest" description="Disordered" evidence="4">
    <location>
        <begin position="1076"/>
        <end position="1105"/>
    </location>
</feature>
<evidence type="ECO:0000256" key="4">
    <source>
        <dbReference type="SAM" id="MobiDB-lite"/>
    </source>
</evidence>
<dbReference type="PROSITE" id="PS50297">
    <property type="entry name" value="ANK_REP_REGION"/>
    <property type="match status" value="1"/>
</dbReference>
<dbReference type="Gene3D" id="1.25.10.10">
    <property type="entry name" value="Leucine-rich Repeat Variant"/>
    <property type="match status" value="1"/>
</dbReference>
<feature type="repeat" description="ANK" evidence="3">
    <location>
        <begin position="342"/>
        <end position="374"/>
    </location>
</feature>
<dbReference type="InterPro" id="IPR002110">
    <property type="entry name" value="Ankyrin_rpt"/>
</dbReference>